<organism evidence="2 3">
    <name type="scientific">Chloebia gouldiae</name>
    <name type="common">Gouldian finch</name>
    <name type="synonym">Erythrura gouldiae</name>
    <dbReference type="NCBI Taxonomy" id="44316"/>
    <lineage>
        <taxon>Eukaryota</taxon>
        <taxon>Metazoa</taxon>
        <taxon>Chordata</taxon>
        <taxon>Craniata</taxon>
        <taxon>Vertebrata</taxon>
        <taxon>Euteleostomi</taxon>
        <taxon>Archelosauria</taxon>
        <taxon>Archosauria</taxon>
        <taxon>Dinosauria</taxon>
        <taxon>Saurischia</taxon>
        <taxon>Theropoda</taxon>
        <taxon>Coelurosauria</taxon>
        <taxon>Aves</taxon>
        <taxon>Neognathae</taxon>
        <taxon>Neoaves</taxon>
        <taxon>Telluraves</taxon>
        <taxon>Australaves</taxon>
        <taxon>Passeriformes</taxon>
        <taxon>Passeroidea</taxon>
        <taxon>Passeridae</taxon>
        <taxon>Chloebia</taxon>
    </lineage>
</organism>
<feature type="region of interest" description="Disordered" evidence="1">
    <location>
        <begin position="47"/>
        <end position="140"/>
    </location>
</feature>
<evidence type="ECO:0000256" key="1">
    <source>
        <dbReference type="SAM" id="MobiDB-lite"/>
    </source>
</evidence>
<dbReference type="AlphaFoldDB" id="A0A3L8RST1"/>
<dbReference type="Proteomes" id="UP000276834">
    <property type="component" value="Unassembled WGS sequence"/>
</dbReference>
<comment type="caution">
    <text evidence="2">The sequence shown here is derived from an EMBL/GenBank/DDBJ whole genome shotgun (WGS) entry which is preliminary data.</text>
</comment>
<dbReference type="EMBL" id="QUSF01000272">
    <property type="protein sequence ID" value="RLV84426.1"/>
    <property type="molecule type" value="Genomic_DNA"/>
</dbReference>
<evidence type="ECO:0000313" key="2">
    <source>
        <dbReference type="EMBL" id="RLV84426.1"/>
    </source>
</evidence>
<feature type="compositionally biased region" description="Polar residues" evidence="1">
    <location>
        <begin position="69"/>
        <end position="82"/>
    </location>
</feature>
<gene>
    <name evidence="2" type="ORF">DV515_00016236</name>
</gene>
<sequence length="140" mass="14665">MLEHPKNLPGHQVIIEEPAGNPFISQIPPWRLRGHVNSRAPGLAPATEIEAERGREQLQVPGAPRLRRTGNTPGTSRDNAATSALPIPTRSPSQGDEFPVPALFLPGRGCPEPSLCRGGPGAELPGGSLPVPGSLSLLSL</sequence>
<keyword evidence="3" id="KW-1185">Reference proteome</keyword>
<reference evidence="2 3" key="1">
    <citation type="journal article" date="2018" name="Proc. R. Soc. B">
        <title>A non-coding region near Follistatin controls head colour polymorphism in the Gouldian finch.</title>
        <authorList>
            <person name="Toomey M.B."/>
            <person name="Marques C.I."/>
            <person name="Andrade P."/>
            <person name="Araujo P.M."/>
            <person name="Sabatino S."/>
            <person name="Gazda M.A."/>
            <person name="Afonso S."/>
            <person name="Lopes R.J."/>
            <person name="Corbo J.C."/>
            <person name="Carneiro M."/>
        </authorList>
    </citation>
    <scope>NUCLEOTIDE SEQUENCE [LARGE SCALE GENOMIC DNA]</scope>
    <source>
        <strain evidence="2">Red01</strain>
        <tissue evidence="2">Muscle</tissue>
    </source>
</reference>
<evidence type="ECO:0000313" key="3">
    <source>
        <dbReference type="Proteomes" id="UP000276834"/>
    </source>
</evidence>
<feature type="compositionally biased region" description="Low complexity" evidence="1">
    <location>
        <begin position="125"/>
        <end position="140"/>
    </location>
</feature>
<name>A0A3L8RST1_CHLGU</name>
<protein>
    <submittedName>
        <fullName evidence="2">Uncharacterized protein</fullName>
    </submittedName>
</protein>
<accession>A0A3L8RST1</accession>
<proteinExistence type="predicted"/>